<dbReference type="Gene3D" id="3.40.50.720">
    <property type="entry name" value="NAD(P)-binding Rossmann-like Domain"/>
    <property type="match status" value="1"/>
</dbReference>
<dbReference type="PANTHER" id="PTHR43975">
    <property type="entry name" value="ZGC:101858"/>
    <property type="match status" value="1"/>
</dbReference>
<dbReference type="Proteomes" id="UP000499080">
    <property type="component" value="Unassembled WGS sequence"/>
</dbReference>
<dbReference type="PRINTS" id="PR00081">
    <property type="entry name" value="GDHRDH"/>
</dbReference>
<dbReference type="EMBL" id="BGPR01000033">
    <property type="protein sequence ID" value="GBL83591.1"/>
    <property type="molecule type" value="Genomic_DNA"/>
</dbReference>
<evidence type="ECO:0000313" key="3">
    <source>
        <dbReference type="EMBL" id="GBL83591.1"/>
    </source>
</evidence>
<evidence type="ECO:0000256" key="2">
    <source>
        <dbReference type="SAM" id="MobiDB-lite"/>
    </source>
</evidence>
<sequence>MAKFLGKVALITGASSGIGAGTAALFASLGCKLSLTGRNSQNLDKVIKECKKAGGIDSNIFKIIGDVSKESDMKKILDSTLNHFGKLDILINNAGIIRNGTVESGSLHVFDDMMQVNVRSVYLLSHLAIPYLKKTKGNIVNVSSIAGIRSFPGIAAYCMSKAAVDQLTRCAALELASYGIRVNAVNPAVIKTEIHKRGGMSEEEYAKFLEHCKDTHALGRPGTVEEVAQSIAFLADNNASSFVTGVTLPVDGGRVYEIGPLIPKFFYRWRCKLSHRVAHSLFTIPRHQLYGLSCHRLEVKVGVTDISGTYTYSVPKQLSVGFVLSRNTANDPTTIYGHERIKGKTHSTFSKGLGGLLIKASTSGLEDRALPSGKVSTLRREDSRSQTLEKGVPAQVSPSSSDRGSK</sequence>
<comment type="caution">
    <text evidence="3">The sequence shown here is derived from an EMBL/GenBank/DDBJ whole genome shotgun (WGS) entry which is preliminary data.</text>
</comment>
<dbReference type="FunFam" id="3.40.50.720:FF:000084">
    <property type="entry name" value="Short-chain dehydrogenase reductase"/>
    <property type="match status" value="1"/>
</dbReference>
<dbReference type="OrthoDB" id="6420014at2759"/>
<accession>A0A4Y2AU80</accession>
<proteinExistence type="predicted"/>
<protein>
    <submittedName>
        <fullName evidence="3">Tropinone reductase 2</fullName>
    </submittedName>
</protein>
<dbReference type="PRINTS" id="PR00080">
    <property type="entry name" value="SDRFAMILY"/>
</dbReference>
<dbReference type="InterPro" id="IPR002347">
    <property type="entry name" value="SDR_fam"/>
</dbReference>
<gene>
    <name evidence="3" type="primary">TR2</name>
    <name evidence="3" type="ORF">AVEN_196419_1</name>
</gene>
<feature type="region of interest" description="Disordered" evidence="2">
    <location>
        <begin position="367"/>
        <end position="406"/>
    </location>
</feature>
<dbReference type="SUPFAM" id="SSF51735">
    <property type="entry name" value="NAD(P)-binding Rossmann-fold domains"/>
    <property type="match status" value="1"/>
</dbReference>
<dbReference type="GO" id="GO:0016491">
    <property type="term" value="F:oxidoreductase activity"/>
    <property type="evidence" value="ECO:0007669"/>
    <property type="project" value="UniProtKB-KW"/>
</dbReference>
<keyword evidence="4" id="KW-1185">Reference proteome</keyword>
<evidence type="ECO:0000313" key="4">
    <source>
        <dbReference type="Proteomes" id="UP000499080"/>
    </source>
</evidence>
<dbReference type="PROSITE" id="PS51257">
    <property type="entry name" value="PROKAR_LIPOPROTEIN"/>
    <property type="match status" value="1"/>
</dbReference>
<dbReference type="InterPro" id="IPR036291">
    <property type="entry name" value="NAD(P)-bd_dom_sf"/>
</dbReference>
<name>A0A4Y2AU80_ARAVE</name>
<reference evidence="3 4" key="1">
    <citation type="journal article" date="2019" name="Sci. Rep.">
        <title>Orb-weaving spider Araneus ventricosus genome elucidates the spidroin gene catalogue.</title>
        <authorList>
            <person name="Kono N."/>
            <person name="Nakamura H."/>
            <person name="Ohtoshi R."/>
            <person name="Moran D.A.P."/>
            <person name="Shinohara A."/>
            <person name="Yoshida Y."/>
            <person name="Fujiwara M."/>
            <person name="Mori M."/>
            <person name="Tomita M."/>
            <person name="Arakawa K."/>
        </authorList>
    </citation>
    <scope>NUCLEOTIDE SEQUENCE [LARGE SCALE GENOMIC DNA]</scope>
</reference>
<dbReference type="InterPro" id="IPR020904">
    <property type="entry name" value="Sc_DH/Rdtase_CS"/>
</dbReference>
<feature type="compositionally biased region" description="Polar residues" evidence="2">
    <location>
        <begin position="396"/>
        <end position="406"/>
    </location>
</feature>
<evidence type="ECO:0000256" key="1">
    <source>
        <dbReference type="ARBA" id="ARBA00023002"/>
    </source>
</evidence>
<dbReference type="PROSITE" id="PS00061">
    <property type="entry name" value="ADH_SHORT"/>
    <property type="match status" value="1"/>
</dbReference>
<dbReference type="NCBIfam" id="NF005559">
    <property type="entry name" value="PRK07231.1"/>
    <property type="match status" value="1"/>
</dbReference>
<dbReference type="AlphaFoldDB" id="A0A4Y2AU80"/>
<dbReference type="PANTHER" id="PTHR43975:SF2">
    <property type="entry name" value="EG:BACR7A4.14 PROTEIN-RELATED"/>
    <property type="match status" value="1"/>
</dbReference>
<organism evidence="3 4">
    <name type="scientific">Araneus ventricosus</name>
    <name type="common">Orbweaver spider</name>
    <name type="synonym">Epeira ventricosa</name>
    <dbReference type="NCBI Taxonomy" id="182803"/>
    <lineage>
        <taxon>Eukaryota</taxon>
        <taxon>Metazoa</taxon>
        <taxon>Ecdysozoa</taxon>
        <taxon>Arthropoda</taxon>
        <taxon>Chelicerata</taxon>
        <taxon>Arachnida</taxon>
        <taxon>Araneae</taxon>
        <taxon>Araneomorphae</taxon>
        <taxon>Entelegynae</taxon>
        <taxon>Araneoidea</taxon>
        <taxon>Araneidae</taxon>
        <taxon>Araneus</taxon>
    </lineage>
</organism>
<dbReference type="Pfam" id="PF13561">
    <property type="entry name" value="adh_short_C2"/>
    <property type="match status" value="1"/>
</dbReference>
<keyword evidence="1" id="KW-0560">Oxidoreductase</keyword>